<dbReference type="GO" id="GO:0051321">
    <property type="term" value="P:meiotic cell cycle"/>
    <property type="evidence" value="ECO:0007669"/>
    <property type="project" value="UniProtKB-KW"/>
</dbReference>
<comment type="subcellular location">
    <subcellularLocation>
        <location evidence="1">Nucleus</location>
    </subcellularLocation>
</comment>
<dbReference type="SUPFAM" id="SSF57701">
    <property type="entry name" value="Zn2/Cys6 DNA-binding domain"/>
    <property type="match status" value="1"/>
</dbReference>
<sequence length="1227" mass="137124">MDNSTARNEAKGSKSDTLSLSMGVTLNTVSDTKPKDHQAPTPATDESHTTTTPKKRRKVSHACLYCRRSHMTCDLERPCTRCVKRNIGHLCHDEPRESESKKAKSTVTTSSVPDSESQPDLGRSAVDQAVDPMEPLSFGPAAMRNDPGQAAKPGFDTAALGRENPNSLQLVQPTPVSGIQASALSSAMGQCRSFDLSPAPLAQELKLPSPVPAFSDVWMNAQNHYHDMHSFHPNFHITPEVSNEFNLLNEFLHSSLLDDGALLADDQPLGQGQANSISALQGSSSLLPPSAMPGNLMPPPPNSKQAKSIKRPTSALPTDKAREYYFQAADPSGNADPEERMQRVLRAKYEAGLLKPFNYIKGYARLSGYLDTHVATSSKQKILRQLERFRPKFREKMQALTDIDLIMAEMWFERTLMEYDRVFASMAVPACCWRRTGEIFRGNKEFAELIHVPVEDLRGGKIALHEILTEESNVRYWEEFGTIAFDPDHETLFTACCLKSPDDRSSDPVLNCCFTLRIRRDDNKIGPQDAPATDALVDQISKHIDKLHVFNQKYLPGLSGDPEIDNQGRRLWNISTTLRRECDPASKRLGRLCVYARVLAFHLLAISRPKENGRAHDMIHLLKLALKAARNCIDTSVPALATLVLQKAADYKGCLQDLAPRLPKDDADACNCLEIEYFIVRTALSWAENRLDVAEHMFTKAECLLKFLTPEYAESLADVLYEIGKTSNSRANYPIAIRWLERANEIINGHNIESLSREGIELRLAILQALVTALLGTATPDSLGQAKNYVDFMEVELGNKLVVSLLRLELLQKIPAEVFDSEGYAEVLRRIIRNFNSSDAGFKLIIHHIRKLHDKSPSVGCAVLDDFIMALVGADNSDWMERAVVTRMWMITSHRDSVDAINDLQGVLSYLTKPLSAEAAAAAQALIWKKLESNYSLSQFDLAEKWCLLSLHDVFQHGGPSNTSKLESMETAVSVIHKLSKQSWKEPMTAYLAFKVAIRIEDRVLAEQCLQTVSAAPGHIDYLGACIAESQKAGDIFCAIAALKKLHENYEYKEPNPIHLPALFRCTIRLLHLLAERSDAEETGVVEELCEEFDAALYSTMRKIVNEIWVLESFDALKLAKYTRCLFQATLPLDDDLAMKLLDEACSKARELRESEAHWPQEELEWMATTAFNHAIDCYSAREIERARDWATKAINLSHYCEGEGSGLERTLQDKFLRLNFGAAEPS</sequence>
<reference evidence="11" key="1">
    <citation type="journal article" date="2023" name="Mol. Phylogenet. Evol.">
        <title>Genome-scale phylogeny and comparative genomics of the fungal order Sordariales.</title>
        <authorList>
            <person name="Hensen N."/>
            <person name="Bonometti L."/>
            <person name="Westerberg I."/>
            <person name="Brannstrom I.O."/>
            <person name="Guillou S."/>
            <person name="Cros-Aarteil S."/>
            <person name="Calhoun S."/>
            <person name="Haridas S."/>
            <person name="Kuo A."/>
            <person name="Mondo S."/>
            <person name="Pangilinan J."/>
            <person name="Riley R."/>
            <person name="LaButti K."/>
            <person name="Andreopoulos B."/>
            <person name="Lipzen A."/>
            <person name="Chen C."/>
            <person name="Yan M."/>
            <person name="Daum C."/>
            <person name="Ng V."/>
            <person name="Clum A."/>
            <person name="Steindorff A."/>
            <person name="Ohm R.A."/>
            <person name="Martin F."/>
            <person name="Silar P."/>
            <person name="Natvig D.O."/>
            <person name="Lalanne C."/>
            <person name="Gautier V."/>
            <person name="Ament-Velasquez S.L."/>
            <person name="Kruys A."/>
            <person name="Hutchinson M.I."/>
            <person name="Powell A.J."/>
            <person name="Barry K."/>
            <person name="Miller A.N."/>
            <person name="Grigoriev I.V."/>
            <person name="Debuchy R."/>
            <person name="Gladieux P."/>
            <person name="Hiltunen Thoren M."/>
            <person name="Johannesson H."/>
        </authorList>
    </citation>
    <scope>NUCLEOTIDE SEQUENCE</scope>
    <source>
        <strain evidence="11">CBS 958.72</strain>
    </source>
</reference>
<dbReference type="PANTHER" id="PTHR40375:SF2">
    <property type="entry name" value="SPORULATION-SPECIFIC PROTEIN 22"/>
    <property type="match status" value="1"/>
</dbReference>
<feature type="region of interest" description="Disordered" evidence="9">
    <location>
        <begin position="1"/>
        <end position="60"/>
    </location>
</feature>
<dbReference type="GO" id="GO:0005634">
    <property type="term" value="C:nucleus"/>
    <property type="evidence" value="ECO:0007669"/>
    <property type="project" value="UniProtKB-SubCell"/>
</dbReference>
<protein>
    <submittedName>
        <fullName evidence="11">Meiosis protein SPO22/ZIP4 like-domain-containing protein</fullName>
    </submittedName>
</protein>
<dbReference type="Pfam" id="PF24990">
    <property type="entry name" value="PAS_13"/>
    <property type="match status" value="1"/>
</dbReference>
<dbReference type="FunFam" id="4.10.240.10:FF:000002">
    <property type="entry name" value="Zn cluster transcription factor Rds2"/>
    <property type="match status" value="1"/>
</dbReference>
<dbReference type="EMBL" id="JAULSN010000005">
    <property type="protein sequence ID" value="KAK3371872.1"/>
    <property type="molecule type" value="Genomic_DNA"/>
</dbReference>
<evidence type="ECO:0000256" key="7">
    <source>
        <dbReference type="ARBA" id="ARBA00023242"/>
    </source>
</evidence>
<keyword evidence="5" id="KW-0238">DNA-binding</keyword>
<keyword evidence="2" id="KW-0479">Metal-binding</keyword>
<keyword evidence="7" id="KW-0539">Nucleus</keyword>
<feature type="domain" description="Zn(2)-C6 fungal-type" evidence="10">
    <location>
        <begin position="62"/>
        <end position="91"/>
    </location>
</feature>
<gene>
    <name evidence="11" type="ORF">B0T24DRAFT_658505</name>
</gene>
<dbReference type="Proteomes" id="UP001287356">
    <property type="component" value="Unassembled WGS sequence"/>
</dbReference>
<dbReference type="GO" id="GO:0000981">
    <property type="term" value="F:DNA-binding transcription factor activity, RNA polymerase II-specific"/>
    <property type="evidence" value="ECO:0007669"/>
    <property type="project" value="InterPro"/>
</dbReference>
<dbReference type="InterPro" id="IPR056751">
    <property type="entry name" value="PAS_13"/>
</dbReference>
<evidence type="ECO:0000256" key="8">
    <source>
        <dbReference type="ARBA" id="ARBA00023254"/>
    </source>
</evidence>
<keyword evidence="8" id="KW-0469">Meiosis</keyword>
<dbReference type="Pfam" id="PF08631">
    <property type="entry name" value="SPO22"/>
    <property type="match status" value="1"/>
</dbReference>
<dbReference type="InterPro" id="IPR036864">
    <property type="entry name" value="Zn2-C6_fun-type_DNA-bd_sf"/>
</dbReference>
<evidence type="ECO:0000256" key="9">
    <source>
        <dbReference type="SAM" id="MobiDB-lite"/>
    </source>
</evidence>
<evidence type="ECO:0000256" key="5">
    <source>
        <dbReference type="ARBA" id="ARBA00023125"/>
    </source>
</evidence>
<keyword evidence="6" id="KW-0804">Transcription</keyword>
<dbReference type="InterPro" id="IPR001138">
    <property type="entry name" value="Zn2Cys6_DnaBD"/>
</dbReference>
<dbReference type="InterPro" id="IPR039057">
    <property type="entry name" value="Spo22/ZIP4"/>
</dbReference>
<dbReference type="PROSITE" id="PS50048">
    <property type="entry name" value="ZN2_CY6_FUNGAL_2"/>
    <property type="match status" value="1"/>
</dbReference>
<dbReference type="AlphaFoldDB" id="A0AAE0K978"/>
<dbReference type="Pfam" id="PF00172">
    <property type="entry name" value="Zn_clus"/>
    <property type="match status" value="1"/>
</dbReference>
<evidence type="ECO:0000256" key="4">
    <source>
        <dbReference type="ARBA" id="ARBA00023015"/>
    </source>
</evidence>
<evidence type="ECO:0000256" key="2">
    <source>
        <dbReference type="ARBA" id="ARBA00022723"/>
    </source>
</evidence>
<keyword evidence="12" id="KW-1185">Reference proteome</keyword>
<evidence type="ECO:0000313" key="11">
    <source>
        <dbReference type="EMBL" id="KAK3371872.1"/>
    </source>
</evidence>
<reference evidence="11" key="2">
    <citation type="submission" date="2023-06" db="EMBL/GenBank/DDBJ databases">
        <authorList>
            <consortium name="Lawrence Berkeley National Laboratory"/>
            <person name="Haridas S."/>
            <person name="Hensen N."/>
            <person name="Bonometti L."/>
            <person name="Westerberg I."/>
            <person name="Brannstrom I.O."/>
            <person name="Guillou S."/>
            <person name="Cros-Aarteil S."/>
            <person name="Calhoun S."/>
            <person name="Kuo A."/>
            <person name="Mondo S."/>
            <person name="Pangilinan J."/>
            <person name="Riley R."/>
            <person name="Labutti K."/>
            <person name="Andreopoulos B."/>
            <person name="Lipzen A."/>
            <person name="Chen C."/>
            <person name="Yanf M."/>
            <person name="Daum C."/>
            <person name="Ng V."/>
            <person name="Clum A."/>
            <person name="Steindorff A."/>
            <person name="Ohm R."/>
            <person name="Martin F."/>
            <person name="Silar P."/>
            <person name="Natvig D."/>
            <person name="Lalanne C."/>
            <person name="Gautier V."/>
            <person name="Ament-Velasquez S.L."/>
            <person name="Kruys A."/>
            <person name="Hutchinson M.I."/>
            <person name="Powell A.J."/>
            <person name="Barry K."/>
            <person name="Miller A.N."/>
            <person name="Grigoriev I.V."/>
            <person name="Debuchy R."/>
            <person name="Gladieux P."/>
            <person name="Thoren M.H."/>
            <person name="Johannesson H."/>
        </authorList>
    </citation>
    <scope>NUCLEOTIDE SEQUENCE</scope>
    <source>
        <strain evidence="11">CBS 958.72</strain>
    </source>
</reference>
<feature type="region of interest" description="Disordered" evidence="9">
    <location>
        <begin position="281"/>
        <end position="314"/>
    </location>
</feature>
<dbReference type="PROSITE" id="PS00463">
    <property type="entry name" value="ZN2_CY6_FUNGAL_1"/>
    <property type="match status" value="1"/>
</dbReference>
<dbReference type="GO" id="GO:0090173">
    <property type="term" value="P:regulation of synaptonemal complex assembly"/>
    <property type="evidence" value="ECO:0007669"/>
    <property type="project" value="InterPro"/>
</dbReference>
<dbReference type="GO" id="GO:0008270">
    <property type="term" value="F:zinc ion binding"/>
    <property type="evidence" value="ECO:0007669"/>
    <property type="project" value="InterPro"/>
</dbReference>
<organism evidence="11 12">
    <name type="scientific">Lasiosphaeria ovina</name>
    <dbReference type="NCBI Taxonomy" id="92902"/>
    <lineage>
        <taxon>Eukaryota</taxon>
        <taxon>Fungi</taxon>
        <taxon>Dikarya</taxon>
        <taxon>Ascomycota</taxon>
        <taxon>Pezizomycotina</taxon>
        <taxon>Sordariomycetes</taxon>
        <taxon>Sordariomycetidae</taxon>
        <taxon>Sordariales</taxon>
        <taxon>Lasiosphaeriaceae</taxon>
        <taxon>Lasiosphaeria</taxon>
    </lineage>
</organism>
<keyword evidence="4" id="KW-0805">Transcription regulation</keyword>
<dbReference type="Gene3D" id="4.10.240.10">
    <property type="entry name" value="Zn(2)-C6 fungal-type DNA-binding domain"/>
    <property type="match status" value="1"/>
</dbReference>
<feature type="compositionally biased region" description="Polar residues" evidence="9">
    <location>
        <begin position="15"/>
        <end position="31"/>
    </location>
</feature>
<name>A0AAE0K978_9PEZI</name>
<dbReference type="SMART" id="SM00066">
    <property type="entry name" value="GAL4"/>
    <property type="match status" value="1"/>
</dbReference>
<feature type="region of interest" description="Disordered" evidence="9">
    <location>
        <begin position="94"/>
        <end position="156"/>
    </location>
</feature>
<evidence type="ECO:0000256" key="1">
    <source>
        <dbReference type="ARBA" id="ARBA00004123"/>
    </source>
</evidence>
<dbReference type="GO" id="GO:0003677">
    <property type="term" value="F:DNA binding"/>
    <property type="evidence" value="ECO:0007669"/>
    <property type="project" value="UniProtKB-KW"/>
</dbReference>
<dbReference type="InterPro" id="IPR013940">
    <property type="entry name" value="Spo22/ZIP4/TEX11"/>
</dbReference>
<dbReference type="CDD" id="cd00067">
    <property type="entry name" value="GAL4"/>
    <property type="match status" value="1"/>
</dbReference>
<evidence type="ECO:0000256" key="6">
    <source>
        <dbReference type="ARBA" id="ARBA00023163"/>
    </source>
</evidence>
<evidence type="ECO:0000256" key="3">
    <source>
        <dbReference type="ARBA" id="ARBA00022833"/>
    </source>
</evidence>
<proteinExistence type="predicted"/>
<keyword evidence="3" id="KW-0862">Zinc</keyword>
<comment type="caution">
    <text evidence="11">The sequence shown here is derived from an EMBL/GenBank/DDBJ whole genome shotgun (WGS) entry which is preliminary data.</text>
</comment>
<dbReference type="PANTHER" id="PTHR40375">
    <property type="entry name" value="SPORULATION-SPECIFIC PROTEIN 22"/>
    <property type="match status" value="1"/>
</dbReference>
<accession>A0AAE0K978</accession>
<evidence type="ECO:0000313" key="12">
    <source>
        <dbReference type="Proteomes" id="UP001287356"/>
    </source>
</evidence>
<evidence type="ECO:0000259" key="10">
    <source>
        <dbReference type="PROSITE" id="PS50048"/>
    </source>
</evidence>